<dbReference type="InterPro" id="IPR014772">
    <property type="entry name" value="Munc13_dom-2"/>
</dbReference>
<accession>A0AAW1R6X1</accession>
<dbReference type="InterPro" id="IPR057984">
    <property type="entry name" value="PATROL1_C"/>
</dbReference>
<dbReference type="PANTHER" id="PTHR31280:SF2">
    <property type="entry name" value="PROTEIN UNC-13 HOMOLOG"/>
    <property type="match status" value="1"/>
</dbReference>
<dbReference type="EMBL" id="JALJOR010000001">
    <property type="protein sequence ID" value="KAK9829740.1"/>
    <property type="molecule type" value="Genomic_DNA"/>
</dbReference>
<comment type="caution">
    <text evidence="3">The sequence shown here is derived from an EMBL/GenBank/DDBJ whole genome shotgun (WGS) entry which is preliminary data.</text>
</comment>
<evidence type="ECO:0000259" key="1">
    <source>
        <dbReference type="PROSITE" id="PS51258"/>
    </source>
</evidence>
<organism evidence="3 4">
    <name type="scientific">[Myrmecia] bisecta</name>
    <dbReference type="NCBI Taxonomy" id="41462"/>
    <lineage>
        <taxon>Eukaryota</taxon>
        <taxon>Viridiplantae</taxon>
        <taxon>Chlorophyta</taxon>
        <taxon>core chlorophytes</taxon>
        <taxon>Trebouxiophyceae</taxon>
        <taxon>Trebouxiales</taxon>
        <taxon>Trebouxiaceae</taxon>
        <taxon>Myrmecia</taxon>
    </lineage>
</organism>
<reference evidence="3 4" key="1">
    <citation type="journal article" date="2024" name="Nat. Commun.">
        <title>Phylogenomics reveals the evolutionary origins of lichenization in chlorophyte algae.</title>
        <authorList>
            <person name="Puginier C."/>
            <person name="Libourel C."/>
            <person name="Otte J."/>
            <person name="Skaloud P."/>
            <person name="Haon M."/>
            <person name="Grisel S."/>
            <person name="Petersen M."/>
            <person name="Berrin J.G."/>
            <person name="Delaux P.M."/>
            <person name="Dal Grande F."/>
            <person name="Keller J."/>
        </authorList>
    </citation>
    <scope>NUCLEOTIDE SEQUENCE [LARGE SCALE GENOMIC DNA]</scope>
    <source>
        <strain evidence="3 4">SAG 2043</strain>
    </source>
</reference>
<protein>
    <submittedName>
        <fullName evidence="3">Uncharacterized protein</fullName>
    </submittedName>
</protein>
<feature type="domain" description="MHD2" evidence="2">
    <location>
        <begin position="833"/>
        <end position="943"/>
    </location>
</feature>
<evidence type="ECO:0000313" key="4">
    <source>
        <dbReference type="Proteomes" id="UP001489004"/>
    </source>
</evidence>
<gene>
    <name evidence="3" type="ORF">WJX72_007612</name>
</gene>
<sequence>MDAGPSGRPAAGDLRQLLRHVLEDFQSRGGRLHIPIGCHGLEDWLMDAISVPDLLQKLSAGAKDITLLQVCKSKSTTPSQRNLQTNGDPPIISMAELLSRSSGDVRGSGLPASAQEVDANEPVLDLPQLRTGLEEHQLKELAYTVFVGCCSQSGDADLLKVMQGQLEMNDSRAAEVQRILATAASWDGAAPASAVATLEMHVKLLQRVRPANFDSFRNFVRWRDTVSSVVLQILTQAVQDPDNARNSDAVASSSQARHMLARLRGGMRRISVRDADEYDEAEYTEATSTVFEAAAAIASLSSSGWQFPWGLRVRLADLMLRGMFDVLDEGTFIAEKDALLQLLQTRVWPVLGIQPHIHSTIFAWIHFRQFAVTGNQDLLEATTFLIQGIANSPKRSGQGSSLADAAADEEFGVEVAAAIEHWIVLRMSDYHQNFGDPELMHGLVEVLVVAEQSKGADAAVPQVLEACIRSSMEAAYLRLVSTAATEGADDAKNIIAIAKATGALFTFELATYSPLLAPHLPTANQAAARRLHGCFGSDLLTWLLEVKDLAGSTLDAVREADALEVRLLEHVPGGLGDTKPWGTMQLLSPLLYKWVSGQLALLTAWSDRIFETEDWKAVTQPRGCARSAVEVISIAREAIEGLFGMKLPLQVDLVRALTEGIDGVLSRYATLIVEKVGSTDVLIPPPPTLTRYKRELALKAEMEASGDSPRSVRHKPSLSDESLAAFAGDEARLKALTAATLVVRLNSLQYVADHLPDMEKMVQERWQATVPTSARRADGSLGQQDWLFGMFEGAQQSVQHAIEAITQFTGTKVIFYDIRKPILEDLYKHRVDKARIGPVLELMDSALGNMAAETHPEVQPQLIRTMLEAAITAISRVLLDGGPYRFFIPDDTELIEQDLEELNVMFHADGDGLPREEITEALGPISELLTVLGLETGILISNLKQARAAEKSGVSPPGTGSSRLLVYDADVLQHVLAHRADRVASKFLKKEFRMPKKAGGSTGFANGFSSGLSKWRTKIKQKM</sequence>
<evidence type="ECO:0000259" key="2">
    <source>
        <dbReference type="PROSITE" id="PS51259"/>
    </source>
</evidence>
<feature type="domain" description="MHD1" evidence="1">
    <location>
        <begin position="554"/>
        <end position="686"/>
    </location>
</feature>
<dbReference type="Pfam" id="PF25761">
    <property type="entry name" value="TPR_PATROL1"/>
    <property type="match status" value="1"/>
</dbReference>
<dbReference type="PANTHER" id="PTHR31280">
    <property type="entry name" value="PROTEIN UNC-13 HOMOLOG"/>
    <property type="match status" value="1"/>
</dbReference>
<evidence type="ECO:0000313" key="3">
    <source>
        <dbReference type="EMBL" id="KAK9829740.1"/>
    </source>
</evidence>
<dbReference type="Proteomes" id="UP001489004">
    <property type="component" value="Unassembled WGS sequence"/>
</dbReference>
<keyword evidence="4" id="KW-1185">Reference proteome</keyword>
<name>A0AAW1R6X1_9CHLO</name>
<dbReference type="InterPro" id="IPR008528">
    <property type="entry name" value="unc-13_homologue"/>
</dbReference>
<proteinExistence type="predicted"/>
<dbReference type="AlphaFoldDB" id="A0AAW1R6X1"/>
<dbReference type="PROSITE" id="PS51258">
    <property type="entry name" value="MHD1"/>
    <property type="match status" value="1"/>
</dbReference>
<dbReference type="PROSITE" id="PS51259">
    <property type="entry name" value="MHD2"/>
    <property type="match status" value="1"/>
</dbReference>
<dbReference type="InterPro" id="IPR014770">
    <property type="entry name" value="Munc13_1"/>
</dbReference>